<dbReference type="OrthoDB" id="5880381at2"/>
<keyword evidence="1" id="KW-0732">Signal</keyword>
<feature type="signal peptide" evidence="1">
    <location>
        <begin position="1"/>
        <end position="18"/>
    </location>
</feature>
<comment type="caution">
    <text evidence="2">The sequence shown here is derived from an EMBL/GenBank/DDBJ whole genome shotgun (WGS) entry which is preliminary data.</text>
</comment>
<name>A0A511QNW9_9VIBR</name>
<accession>A0A511QNW9</accession>
<dbReference type="RefSeq" id="WP_119008545.1">
    <property type="nucleotide sequence ID" value="NZ_BJXK01000004.1"/>
</dbReference>
<protein>
    <submittedName>
        <fullName evidence="2">Uncharacterized protein</fullName>
    </submittedName>
</protein>
<evidence type="ECO:0000313" key="3">
    <source>
        <dbReference type="Proteomes" id="UP000321113"/>
    </source>
</evidence>
<evidence type="ECO:0000256" key="1">
    <source>
        <dbReference type="SAM" id="SignalP"/>
    </source>
</evidence>
<dbReference type="EMBL" id="BJXK01000004">
    <property type="protein sequence ID" value="GEM79023.1"/>
    <property type="molecule type" value="Genomic_DNA"/>
</dbReference>
<dbReference type="AlphaFoldDB" id="A0A511QNW9"/>
<evidence type="ECO:0000313" key="2">
    <source>
        <dbReference type="EMBL" id="GEM79023.1"/>
    </source>
</evidence>
<sequence>MKWVLIAVALLLTSTAQAGYGTGGVPSVPCYLDGEYQGTLPINECKRIGGTIPGEKVPDKKKSKP</sequence>
<feature type="chain" id="PRO_5022111423" evidence="1">
    <location>
        <begin position="19"/>
        <end position="65"/>
    </location>
</feature>
<gene>
    <name evidence="2" type="ORF">VSU01S_12680</name>
</gene>
<reference evidence="2 3" key="1">
    <citation type="submission" date="2019-07" db="EMBL/GenBank/DDBJ databases">
        <title>Whole genome shotgun sequence of Vibrio superstes NBRC 103154.</title>
        <authorList>
            <person name="Hosoyama A."/>
            <person name="Uohara A."/>
            <person name="Ohji S."/>
            <person name="Ichikawa N."/>
        </authorList>
    </citation>
    <scope>NUCLEOTIDE SEQUENCE [LARGE SCALE GENOMIC DNA]</scope>
    <source>
        <strain evidence="2 3">NBRC 103154</strain>
    </source>
</reference>
<organism evidence="2 3">
    <name type="scientific">Vibrio superstes NBRC 103154</name>
    <dbReference type="NCBI Taxonomy" id="1219062"/>
    <lineage>
        <taxon>Bacteria</taxon>
        <taxon>Pseudomonadati</taxon>
        <taxon>Pseudomonadota</taxon>
        <taxon>Gammaproteobacteria</taxon>
        <taxon>Vibrionales</taxon>
        <taxon>Vibrionaceae</taxon>
        <taxon>Vibrio</taxon>
    </lineage>
</organism>
<dbReference type="Proteomes" id="UP000321113">
    <property type="component" value="Unassembled WGS sequence"/>
</dbReference>
<keyword evidence="3" id="KW-1185">Reference proteome</keyword>
<proteinExistence type="predicted"/>